<evidence type="ECO:0000313" key="1">
    <source>
        <dbReference type="EMBL" id="KAK1870085.1"/>
    </source>
</evidence>
<dbReference type="Proteomes" id="UP000798662">
    <property type="component" value="Chromosome 3"/>
</dbReference>
<proteinExistence type="predicted"/>
<accession>A0ACC3CIZ6</accession>
<gene>
    <name evidence="1" type="ORF">I4F81_012547</name>
</gene>
<evidence type="ECO:0000313" key="2">
    <source>
        <dbReference type="Proteomes" id="UP000798662"/>
    </source>
</evidence>
<dbReference type="EMBL" id="CM020620">
    <property type="protein sequence ID" value="KAK1870085.1"/>
    <property type="molecule type" value="Genomic_DNA"/>
</dbReference>
<name>A0ACC3CIZ6_PYRYE</name>
<protein>
    <submittedName>
        <fullName evidence="1">Uncharacterized protein</fullName>
    </submittedName>
</protein>
<comment type="caution">
    <text evidence="1">The sequence shown here is derived from an EMBL/GenBank/DDBJ whole genome shotgun (WGS) entry which is preliminary data.</text>
</comment>
<keyword evidence="2" id="KW-1185">Reference proteome</keyword>
<reference evidence="1" key="1">
    <citation type="submission" date="2019-11" db="EMBL/GenBank/DDBJ databases">
        <title>Nori genome reveals adaptations in red seaweeds to the harsh intertidal environment.</title>
        <authorList>
            <person name="Wang D."/>
            <person name="Mao Y."/>
        </authorList>
    </citation>
    <scope>NUCLEOTIDE SEQUENCE</scope>
    <source>
        <tissue evidence="1">Gametophyte</tissue>
    </source>
</reference>
<organism evidence="1 2">
    <name type="scientific">Pyropia yezoensis</name>
    <name type="common">Susabi-nori</name>
    <name type="synonym">Porphyra yezoensis</name>
    <dbReference type="NCBI Taxonomy" id="2788"/>
    <lineage>
        <taxon>Eukaryota</taxon>
        <taxon>Rhodophyta</taxon>
        <taxon>Bangiophyceae</taxon>
        <taxon>Bangiales</taxon>
        <taxon>Bangiaceae</taxon>
        <taxon>Pyropia</taxon>
    </lineage>
</organism>
<sequence>MAAMRPGVRPGEEARARASAAGARVRRRDVGGTVTPAAENWEKKGEERREGVATDRVGQQSAMSWRRAACKWLSTEKDGGRAATGAAPSAPTAPRGGARCSRHFRRRGAHNHTQQREIGCAEAAKTPATKPPPRVSTHTHPRHVPPRRGRRRRRRAAASPARAWRPRQPTRPRRPPLPPPTLSTRRSAVPQKGQEKDGGKEQERGETRGKGATSALEGATWGRMRLGEGGGGGGAVSPWEWPPPAKRSHQWCVSRVCSPGNPEGAWRQGLAAAAATPPASCGWVVPSGAAAATPSTVGHHWLPPRGSPFHLNRQTGRIASHRPALPPPPPTPANAAPSPPHLPCTPSTPPPRPPQTKRTVAAARTASRK</sequence>